<dbReference type="SMART" id="SM00904">
    <property type="entry name" value="Flavokinase"/>
    <property type="match status" value="1"/>
</dbReference>
<dbReference type="EC" id="2.7.1.26" evidence="15"/>
<protein>
    <recommendedName>
        <fullName evidence="15">Riboflavin biosynthesis protein</fullName>
    </recommendedName>
    <domain>
        <recommendedName>
            <fullName evidence="15">Riboflavin kinase</fullName>
            <ecNumber evidence="15">2.7.1.26</ecNumber>
        </recommendedName>
        <alternativeName>
            <fullName evidence="15">Flavokinase</fullName>
        </alternativeName>
    </domain>
    <domain>
        <recommendedName>
            <fullName evidence="15">FMN adenylyltransferase</fullName>
            <ecNumber evidence="15">2.7.7.2</ecNumber>
        </recommendedName>
        <alternativeName>
            <fullName evidence="15">FAD pyrophosphorylase</fullName>
        </alternativeName>
        <alternativeName>
            <fullName evidence="15">FAD synthase</fullName>
        </alternativeName>
    </domain>
</protein>
<dbReference type="NCBIfam" id="TIGR00083">
    <property type="entry name" value="ribF"/>
    <property type="match status" value="1"/>
</dbReference>
<dbReference type="InterPro" id="IPR014729">
    <property type="entry name" value="Rossmann-like_a/b/a_fold"/>
</dbReference>
<comment type="catalytic activity">
    <reaction evidence="13 15">
        <text>riboflavin + ATP = FMN + ADP + H(+)</text>
        <dbReference type="Rhea" id="RHEA:14357"/>
        <dbReference type="ChEBI" id="CHEBI:15378"/>
        <dbReference type="ChEBI" id="CHEBI:30616"/>
        <dbReference type="ChEBI" id="CHEBI:57986"/>
        <dbReference type="ChEBI" id="CHEBI:58210"/>
        <dbReference type="ChEBI" id="CHEBI:456216"/>
        <dbReference type="EC" id="2.7.1.26"/>
    </reaction>
</comment>
<evidence type="ECO:0000256" key="14">
    <source>
        <dbReference type="ARBA" id="ARBA00049494"/>
    </source>
</evidence>
<evidence type="ECO:0000256" key="13">
    <source>
        <dbReference type="ARBA" id="ARBA00047880"/>
    </source>
</evidence>
<dbReference type="PIRSF" id="PIRSF004491">
    <property type="entry name" value="FAD_Synth"/>
    <property type="match status" value="1"/>
</dbReference>
<keyword evidence="8 15" id="KW-0547">Nucleotide-binding</keyword>
<evidence type="ECO:0000313" key="18">
    <source>
        <dbReference type="Proteomes" id="UP001158067"/>
    </source>
</evidence>
<evidence type="ECO:0000256" key="6">
    <source>
        <dbReference type="ARBA" id="ARBA00022679"/>
    </source>
</evidence>
<dbReference type="EC" id="2.7.7.2" evidence="15"/>
<comment type="pathway">
    <text evidence="3 15">Cofactor biosynthesis; FMN biosynthesis; FMN from riboflavin (ATP route): step 1/1.</text>
</comment>
<dbReference type="PANTHER" id="PTHR22749:SF6">
    <property type="entry name" value="RIBOFLAVIN KINASE"/>
    <property type="match status" value="1"/>
</dbReference>
<dbReference type="InterPro" id="IPR002606">
    <property type="entry name" value="Riboflavin_kinase_bac"/>
</dbReference>
<dbReference type="GO" id="GO:0016779">
    <property type="term" value="F:nucleotidyltransferase activity"/>
    <property type="evidence" value="ECO:0007669"/>
    <property type="project" value="UniProtKB-KW"/>
</dbReference>
<dbReference type="Pfam" id="PF06574">
    <property type="entry name" value="FAD_syn"/>
    <property type="match status" value="1"/>
</dbReference>
<evidence type="ECO:0000256" key="4">
    <source>
        <dbReference type="ARBA" id="ARBA00022630"/>
    </source>
</evidence>
<name>A0ABY1PZY9_9BACT</name>
<dbReference type="Gene3D" id="3.40.50.620">
    <property type="entry name" value="HUPs"/>
    <property type="match status" value="1"/>
</dbReference>
<evidence type="ECO:0000256" key="10">
    <source>
        <dbReference type="ARBA" id="ARBA00022827"/>
    </source>
</evidence>
<evidence type="ECO:0000256" key="9">
    <source>
        <dbReference type="ARBA" id="ARBA00022777"/>
    </source>
</evidence>
<gene>
    <name evidence="17" type="ORF">SAMN06265222_103215</name>
</gene>
<evidence type="ECO:0000256" key="3">
    <source>
        <dbReference type="ARBA" id="ARBA00005201"/>
    </source>
</evidence>
<evidence type="ECO:0000313" key="17">
    <source>
        <dbReference type="EMBL" id="SMP51058.1"/>
    </source>
</evidence>
<evidence type="ECO:0000256" key="2">
    <source>
        <dbReference type="ARBA" id="ARBA00004726"/>
    </source>
</evidence>
<evidence type="ECO:0000256" key="8">
    <source>
        <dbReference type="ARBA" id="ARBA00022741"/>
    </source>
</evidence>
<feature type="domain" description="Riboflavin kinase" evidence="16">
    <location>
        <begin position="194"/>
        <end position="319"/>
    </location>
</feature>
<keyword evidence="5 15" id="KW-0288">FMN</keyword>
<keyword evidence="10 15" id="KW-0274">FAD</keyword>
<dbReference type="Proteomes" id="UP001158067">
    <property type="component" value="Unassembled WGS sequence"/>
</dbReference>
<dbReference type="SUPFAM" id="SSF52374">
    <property type="entry name" value="Nucleotidylyl transferase"/>
    <property type="match status" value="1"/>
</dbReference>
<keyword evidence="7 15" id="KW-0548">Nucleotidyltransferase</keyword>
<dbReference type="PANTHER" id="PTHR22749">
    <property type="entry name" value="RIBOFLAVIN KINASE/FMN ADENYLYLTRANSFERASE"/>
    <property type="match status" value="1"/>
</dbReference>
<evidence type="ECO:0000256" key="1">
    <source>
        <dbReference type="ARBA" id="ARBA00002121"/>
    </source>
</evidence>
<dbReference type="RefSeq" id="WP_283432010.1">
    <property type="nucleotide sequence ID" value="NZ_FXUG01000003.1"/>
</dbReference>
<comment type="function">
    <text evidence="1">Catalyzes the phosphorylation of riboflavin to FMN followed by the adenylation of FMN to FAD.</text>
</comment>
<dbReference type="Gene3D" id="2.40.30.30">
    <property type="entry name" value="Riboflavin kinase-like"/>
    <property type="match status" value="1"/>
</dbReference>
<accession>A0ABY1PZY9</accession>
<comment type="similarity">
    <text evidence="15">Belongs to the ribF family.</text>
</comment>
<dbReference type="SUPFAM" id="SSF82114">
    <property type="entry name" value="Riboflavin kinase-like"/>
    <property type="match status" value="1"/>
</dbReference>
<keyword evidence="18" id="KW-1185">Reference proteome</keyword>
<comment type="catalytic activity">
    <reaction evidence="14 15">
        <text>FMN + ATP + H(+) = FAD + diphosphate</text>
        <dbReference type="Rhea" id="RHEA:17237"/>
        <dbReference type="ChEBI" id="CHEBI:15378"/>
        <dbReference type="ChEBI" id="CHEBI:30616"/>
        <dbReference type="ChEBI" id="CHEBI:33019"/>
        <dbReference type="ChEBI" id="CHEBI:57692"/>
        <dbReference type="ChEBI" id="CHEBI:58210"/>
        <dbReference type="EC" id="2.7.7.2"/>
    </reaction>
</comment>
<keyword evidence="6 15" id="KW-0808">Transferase</keyword>
<evidence type="ECO:0000256" key="11">
    <source>
        <dbReference type="ARBA" id="ARBA00022840"/>
    </source>
</evidence>
<evidence type="ECO:0000256" key="7">
    <source>
        <dbReference type="ARBA" id="ARBA00022695"/>
    </source>
</evidence>
<dbReference type="InterPro" id="IPR015865">
    <property type="entry name" value="Riboflavin_kinase_bac/euk"/>
</dbReference>
<dbReference type="NCBIfam" id="NF004160">
    <property type="entry name" value="PRK05627.1-3"/>
    <property type="match status" value="1"/>
</dbReference>
<dbReference type="InterPro" id="IPR015864">
    <property type="entry name" value="FAD_synthase"/>
</dbReference>
<keyword evidence="4 15" id="KW-0285">Flavoprotein</keyword>
<proteinExistence type="inferred from homology"/>
<evidence type="ECO:0000256" key="5">
    <source>
        <dbReference type="ARBA" id="ARBA00022643"/>
    </source>
</evidence>
<sequence>MTKLVRLSEITGGSDAGGSDTLSRLQNGAISIGNFDGVHKGHRELLGKVCDAAERVGGPAIAIVLDPHPASVLRPHGAPPTLTTLPRRAELMSSVGIDFLLVCESTREFLNQTADAFFSSLVVDSLQAKAVVEGPNFYFGRDRTGNVARLAELCSERNIDFKVVEPSVRDERMVSSSRVREAIASGEITLANEMLGSVYRIAGIVASGERRGRTLGFPTANLDQVAEMLPGDGVFAGVATTSDGARHAAAIHIGPNPTFDETRKTKVEIHLLDYDGDLYGQSLMVELLGKVRGVQKFPDAAALVDQLHSDLQSVRAILPQSF</sequence>
<evidence type="ECO:0000259" key="16">
    <source>
        <dbReference type="SMART" id="SM00904"/>
    </source>
</evidence>
<dbReference type="GO" id="GO:0016301">
    <property type="term" value="F:kinase activity"/>
    <property type="evidence" value="ECO:0007669"/>
    <property type="project" value="UniProtKB-KW"/>
</dbReference>
<keyword evidence="12" id="KW-0511">Multifunctional enzyme</keyword>
<evidence type="ECO:0000256" key="12">
    <source>
        <dbReference type="ARBA" id="ARBA00023268"/>
    </source>
</evidence>
<dbReference type="InterPro" id="IPR023465">
    <property type="entry name" value="Riboflavin_kinase_dom_sf"/>
</dbReference>
<reference evidence="17 18" key="1">
    <citation type="submission" date="2017-05" db="EMBL/GenBank/DDBJ databases">
        <authorList>
            <person name="Varghese N."/>
            <person name="Submissions S."/>
        </authorList>
    </citation>
    <scope>NUCLEOTIDE SEQUENCE [LARGE SCALE GENOMIC DNA]</scope>
    <source>
        <strain evidence="17 18">DSM 25457</strain>
    </source>
</reference>
<dbReference type="InterPro" id="IPR023468">
    <property type="entry name" value="Riboflavin_kinase"/>
</dbReference>
<evidence type="ECO:0000256" key="15">
    <source>
        <dbReference type="PIRNR" id="PIRNR004491"/>
    </source>
</evidence>
<keyword evidence="11 15" id="KW-0067">ATP-binding</keyword>
<dbReference type="EMBL" id="FXUG01000003">
    <property type="protein sequence ID" value="SMP51058.1"/>
    <property type="molecule type" value="Genomic_DNA"/>
</dbReference>
<organism evidence="17 18">
    <name type="scientific">Neorhodopirellula lusitana</name>
    <dbReference type="NCBI Taxonomy" id="445327"/>
    <lineage>
        <taxon>Bacteria</taxon>
        <taxon>Pseudomonadati</taxon>
        <taxon>Planctomycetota</taxon>
        <taxon>Planctomycetia</taxon>
        <taxon>Pirellulales</taxon>
        <taxon>Pirellulaceae</taxon>
        <taxon>Neorhodopirellula</taxon>
    </lineage>
</organism>
<comment type="pathway">
    <text evidence="2 15">Cofactor biosynthesis; FAD biosynthesis; FAD from FMN: step 1/1.</text>
</comment>
<keyword evidence="9 15" id="KW-0418">Kinase</keyword>
<dbReference type="Pfam" id="PF01687">
    <property type="entry name" value="Flavokinase"/>
    <property type="match status" value="1"/>
</dbReference>
<dbReference type="CDD" id="cd02064">
    <property type="entry name" value="FAD_synthetase_N"/>
    <property type="match status" value="1"/>
</dbReference>
<comment type="caution">
    <text evidence="17">The sequence shown here is derived from an EMBL/GenBank/DDBJ whole genome shotgun (WGS) entry which is preliminary data.</text>
</comment>